<dbReference type="Pfam" id="PF07396">
    <property type="entry name" value="Porin_O_P"/>
    <property type="match status" value="1"/>
</dbReference>
<dbReference type="Gene3D" id="2.40.160.10">
    <property type="entry name" value="Porin"/>
    <property type="match status" value="1"/>
</dbReference>
<dbReference type="InterPro" id="IPR023614">
    <property type="entry name" value="Porin_dom_sf"/>
</dbReference>
<accession>A0ABX0RHD2</accession>
<name>A0ABX0RHD2_9GAMM</name>
<sequence>MLCAGLNIATAHAGTVTTDGQDLVINTHSGLELKTTDDAFSFKISGKIQYDMVAFSGLAAASQNKHFASSSDAFVRRGHLNFEGTAFTDWSYGVRVNYNGLEDGTDVDRVWIARDFDGIGKFTLGKFGVNYGLENATSSSWITAAELPAMYDLLSGGDDTDFGLNFTRSGDNYSLMAQVATQGDKPDDGNSDIYGYTLRATWAPILQPDQILHLGIDYHDSNPRNNETKIRSRFGVRSDADDRMRFADIENTSSDNEFALEAAWQYQSLRLQSEYYARQVHGQQDGDDAHVKLNGYYAQISYLIGSQRGYDAGEGKWKAPKDFGTFEPFIRYERTSIDANKAASQKNIDSNIDGVLAVDRNQKHNIDAFTVGVNYFVNKNVRVTLDYLTYKISNIDTSKNIDGRSVKDSSDAVQLRLQYAF</sequence>
<dbReference type="SUPFAM" id="SSF56935">
    <property type="entry name" value="Porins"/>
    <property type="match status" value="1"/>
</dbReference>
<proteinExistence type="predicted"/>
<evidence type="ECO:0008006" key="3">
    <source>
        <dbReference type="Google" id="ProtNLM"/>
    </source>
</evidence>
<dbReference type="InterPro" id="IPR010870">
    <property type="entry name" value="Porin_O/P"/>
</dbReference>
<reference evidence="1 2" key="1">
    <citation type="journal article" date="2019" name="bioRxiv">
        <title>Bacteria contribute to plant secondary compound degradation in a generalist herbivore system.</title>
        <authorList>
            <person name="Francoeur C.B."/>
            <person name="Khadempour L."/>
            <person name="Moreira-Soto R.D."/>
            <person name="Gotting K."/>
            <person name="Book A.J."/>
            <person name="Pinto-Tomas A.A."/>
            <person name="Keefover-Ring K."/>
            <person name="Currie C.R."/>
        </authorList>
    </citation>
    <scope>NUCLEOTIDE SEQUENCE [LARGE SCALE GENOMIC DNA]</scope>
    <source>
        <strain evidence="1">Acro-835</strain>
    </source>
</reference>
<comment type="caution">
    <text evidence="1">The sequence shown here is derived from an EMBL/GenBank/DDBJ whole genome shotgun (WGS) entry which is preliminary data.</text>
</comment>
<keyword evidence="2" id="KW-1185">Reference proteome</keyword>
<protein>
    <recommendedName>
        <fullName evidence="3">Porin</fullName>
    </recommendedName>
</protein>
<evidence type="ECO:0000313" key="1">
    <source>
        <dbReference type="EMBL" id="NIF23711.1"/>
    </source>
</evidence>
<dbReference type="EMBL" id="VWXF01000009">
    <property type="protein sequence ID" value="NIF23711.1"/>
    <property type="molecule type" value="Genomic_DNA"/>
</dbReference>
<organism evidence="1 2">
    <name type="scientific">Candidatus Pantoea multigeneris</name>
    <dbReference type="NCBI Taxonomy" id="2608357"/>
    <lineage>
        <taxon>Bacteria</taxon>
        <taxon>Pseudomonadati</taxon>
        <taxon>Pseudomonadota</taxon>
        <taxon>Gammaproteobacteria</taxon>
        <taxon>Enterobacterales</taxon>
        <taxon>Erwiniaceae</taxon>
        <taxon>Pantoea</taxon>
    </lineage>
</organism>
<dbReference type="Proteomes" id="UP001515683">
    <property type="component" value="Unassembled WGS sequence"/>
</dbReference>
<evidence type="ECO:0000313" key="2">
    <source>
        <dbReference type="Proteomes" id="UP001515683"/>
    </source>
</evidence>
<gene>
    <name evidence="1" type="ORF">F3J40_19210</name>
</gene>